<evidence type="ECO:0000256" key="1">
    <source>
        <dbReference type="ARBA" id="ARBA00004141"/>
    </source>
</evidence>
<comment type="similarity">
    <text evidence="5">Belongs to the SAT4 family.</text>
</comment>
<dbReference type="GO" id="GO:0016020">
    <property type="term" value="C:membrane"/>
    <property type="evidence" value="ECO:0007669"/>
    <property type="project" value="UniProtKB-SubCell"/>
</dbReference>
<evidence type="ECO:0000313" key="9">
    <source>
        <dbReference type="Proteomes" id="UP000030651"/>
    </source>
</evidence>
<dbReference type="Pfam" id="PF20684">
    <property type="entry name" value="Fung_rhodopsin"/>
    <property type="match status" value="1"/>
</dbReference>
<evidence type="ECO:0000313" key="8">
    <source>
        <dbReference type="EMBL" id="ETS86346.1"/>
    </source>
</evidence>
<keyword evidence="2 6" id="KW-0812">Transmembrane</keyword>
<keyword evidence="9" id="KW-1185">Reference proteome</keyword>
<feature type="transmembrane region" description="Helical" evidence="6">
    <location>
        <begin position="212"/>
        <end position="234"/>
    </location>
</feature>
<dbReference type="HOGENOM" id="CLU_028200_3_0_1"/>
<evidence type="ECO:0000256" key="2">
    <source>
        <dbReference type="ARBA" id="ARBA00022692"/>
    </source>
</evidence>
<dbReference type="OMA" id="MESIMIS"/>
<dbReference type="OrthoDB" id="5417887at2759"/>
<dbReference type="EMBL" id="KI912109">
    <property type="protein sequence ID" value="ETS86346.1"/>
    <property type="molecule type" value="Genomic_DNA"/>
</dbReference>
<dbReference type="AlphaFoldDB" id="W3XM57"/>
<sequence length="339" mass="38790">MLPLMIRDDSDGTTETAVVDPTLQLNLGLWLLFAGATFFLVMRIWVKVYRSGLWYDDYVLLISWGILLANDALISYEFATGYVSPTGDWDEHMHILINISSCGTLLGQALSKTALGVTLLRMSNKLQASIVWFCIFVMNGYMIAKCIIQWAKVCDKGSDYQADYRLNFCIYSDFRDDFKEGGQIVNIVMDFLFALFPWWITWNLKLRKVEKLALCFTMSLGMVVAIVSAVRTAWKDDGNKHNPWYYWHNAMSNIWYSSEVAGTIMVQCIPVLRPLIRELGNSFSSRKLPSTEDQITAATWQRYGYEAKITSNRDPERGTGVKEPIRLQTFDNGFSESRK</sequence>
<name>W3XM57_PESFW</name>
<accession>W3XM57</accession>
<keyword evidence="3 6" id="KW-1133">Transmembrane helix</keyword>
<dbReference type="PANTHER" id="PTHR33048">
    <property type="entry name" value="PTH11-LIKE INTEGRAL MEMBRANE PROTEIN (AFU_ORTHOLOGUE AFUA_5G11245)"/>
    <property type="match status" value="1"/>
</dbReference>
<dbReference type="InParanoid" id="W3XM57"/>
<keyword evidence="4 6" id="KW-0472">Membrane</keyword>
<feature type="transmembrane region" description="Helical" evidence="6">
    <location>
        <begin position="27"/>
        <end position="46"/>
    </location>
</feature>
<comment type="subcellular location">
    <subcellularLocation>
        <location evidence="1">Membrane</location>
        <topology evidence="1">Multi-pass membrane protein</topology>
    </subcellularLocation>
</comment>
<feature type="transmembrane region" description="Helical" evidence="6">
    <location>
        <begin position="181"/>
        <end position="200"/>
    </location>
</feature>
<feature type="transmembrane region" description="Helical" evidence="6">
    <location>
        <begin position="58"/>
        <end position="76"/>
    </location>
</feature>
<feature type="domain" description="Rhodopsin" evidence="7">
    <location>
        <begin position="42"/>
        <end position="277"/>
    </location>
</feature>
<organism evidence="8 9">
    <name type="scientific">Pestalotiopsis fici (strain W106-1 / CGMCC3.15140)</name>
    <dbReference type="NCBI Taxonomy" id="1229662"/>
    <lineage>
        <taxon>Eukaryota</taxon>
        <taxon>Fungi</taxon>
        <taxon>Dikarya</taxon>
        <taxon>Ascomycota</taxon>
        <taxon>Pezizomycotina</taxon>
        <taxon>Sordariomycetes</taxon>
        <taxon>Xylariomycetidae</taxon>
        <taxon>Amphisphaeriales</taxon>
        <taxon>Sporocadaceae</taxon>
        <taxon>Pestalotiopsis</taxon>
    </lineage>
</organism>
<dbReference type="KEGG" id="pfy:PFICI_00174"/>
<dbReference type="InterPro" id="IPR052337">
    <property type="entry name" value="SAT4-like"/>
</dbReference>
<evidence type="ECO:0000256" key="6">
    <source>
        <dbReference type="SAM" id="Phobius"/>
    </source>
</evidence>
<feature type="transmembrane region" description="Helical" evidence="6">
    <location>
        <begin position="130"/>
        <end position="151"/>
    </location>
</feature>
<protein>
    <recommendedName>
        <fullName evidence="7">Rhodopsin domain-containing protein</fullName>
    </recommendedName>
</protein>
<reference evidence="9" key="1">
    <citation type="journal article" date="2015" name="BMC Genomics">
        <title>Genomic and transcriptomic analysis of the endophytic fungus Pestalotiopsis fici reveals its lifestyle and high potential for synthesis of natural products.</title>
        <authorList>
            <person name="Wang X."/>
            <person name="Zhang X."/>
            <person name="Liu L."/>
            <person name="Xiang M."/>
            <person name="Wang W."/>
            <person name="Sun X."/>
            <person name="Che Y."/>
            <person name="Guo L."/>
            <person name="Liu G."/>
            <person name="Guo L."/>
            <person name="Wang C."/>
            <person name="Yin W.B."/>
            <person name="Stadler M."/>
            <person name="Zhang X."/>
            <person name="Liu X."/>
        </authorList>
    </citation>
    <scope>NUCLEOTIDE SEQUENCE [LARGE SCALE GENOMIC DNA]</scope>
    <source>
        <strain evidence="9">W106-1 / CGMCC3.15140</strain>
    </source>
</reference>
<evidence type="ECO:0000256" key="4">
    <source>
        <dbReference type="ARBA" id="ARBA00023136"/>
    </source>
</evidence>
<dbReference type="Proteomes" id="UP000030651">
    <property type="component" value="Unassembled WGS sequence"/>
</dbReference>
<proteinExistence type="inferred from homology"/>
<dbReference type="GeneID" id="19265187"/>
<evidence type="ECO:0000256" key="3">
    <source>
        <dbReference type="ARBA" id="ARBA00022989"/>
    </source>
</evidence>
<feature type="transmembrane region" description="Helical" evidence="6">
    <location>
        <begin position="96"/>
        <end position="118"/>
    </location>
</feature>
<gene>
    <name evidence="8" type="ORF">PFICI_00174</name>
</gene>
<dbReference type="eggNOG" id="ENOG502SMIC">
    <property type="taxonomic scope" value="Eukaryota"/>
</dbReference>
<feature type="transmembrane region" description="Helical" evidence="6">
    <location>
        <begin position="254"/>
        <end position="276"/>
    </location>
</feature>
<evidence type="ECO:0000259" key="7">
    <source>
        <dbReference type="Pfam" id="PF20684"/>
    </source>
</evidence>
<dbReference type="PANTHER" id="PTHR33048:SF147">
    <property type="entry name" value="INTEGRAL MEMBRANE PROTEIN"/>
    <property type="match status" value="1"/>
</dbReference>
<dbReference type="InterPro" id="IPR049326">
    <property type="entry name" value="Rhodopsin_dom_fungi"/>
</dbReference>
<evidence type="ECO:0000256" key="5">
    <source>
        <dbReference type="ARBA" id="ARBA00038359"/>
    </source>
</evidence>
<dbReference type="RefSeq" id="XP_007826946.1">
    <property type="nucleotide sequence ID" value="XM_007828755.1"/>
</dbReference>